<feature type="domain" description="Aspartate carbamoyltransferase regulatory subunit N-terminal" evidence="4">
    <location>
        <begin position="2"/>
        <end position="89"/>
    </location>
</feature>
<comment type="caution">
    <text evidence="6">The sequence shown here is derived from an EMBL/GenBank/DDBJ whole genome shotgun (WGS) entry which is preliminary data.</text>
</comment>
<dbReference type="InterPro" id="IPR020542">
    <property type="entry name" value="Asp_carbamoyltrfase_reg_C"/>
</dbReference>
<organism evidence="6 7">
    <name type="scientific">Fusibacter paucivorans</name>
    <dbReference type="NCBI Taxonomy" id="76009"/>
    <lineage>
        <taxon>Bacteria</taxon>
        <taxon>Bacillati</taxon>
        <taxon>Bacillota</taxon>
        <taxon>Clostridia</taxon>
        <taxon>Eubacteriales</taxon>
        <taxon>Eubacteriales Family XII. Incertae Sedis</taxon>
        <taxon>Fusibacter</taxon>
    </lineage>
</organism>
<evidence type="ECO:0000256" key="1">
    <source>
        <dbReference type="ARBA" id="ARBA00022723"/>
    </source>
</evidence>
<protein>
    <submittedName>
        <fullName evidence="6">Aspartate carbamoyltransferase regulatory subunit</fullName>
    </submittedName>
</protein>
<reference evidence="6 7" key="1">
    <citation type="submission" date="2021-05" db="EMBL/GenBank/DDBJ databases">
        <title>Fusibacter ferrireducens sp. nov., an anaerobic, sulfur- and Fe-reducing bacterium isolated from the mangrove sediment.</title>
        <authorList>
            <person name="Qiu D."/>
        </authorList>
    </citation>
    <scope>NUCLEOTIDE SEQUENCE [LARGE SCALE GENOMIC DNA]</scope>
    <source>
        <strain evidence="6 7">DSM 12116</strain>
    </source>
</reference>
<keyword evidence="2" id="KW-0862">Zinc</keyword>
<name>A0ABS5PSM9_9FIRM</name>
<keyword evidence="7" id="KW-1185">Reference proteome</keyword>
<dbReference type="Pfam" id="PF02748">
    <property type="entry name" value="PyrI_C"/>
    <property type="match status" value="1"/>
</dbReference>
<keyword evidence="1" id="KW-0479">Metal-binding</keyword>
<evidence type="ECO:0000313" key="6">
    <source>
        <dbReference type="EMBL" id="MBS7528174.1"/>
    </source>
</evidence>
<accession>A0ABS5PSM9</accession>
<dbReference type="NCBIfam" id="NF002063">
    <property type="entry name" value="PRK00893.1-3"/>
    <property type="match status" value="1"/>
</dbReference>
<dbReference type="Proteomes" id="UP000746471">
    <property type="component" value="Unassembled WGS sequence"/>
</dbReference>
<evidence type="ECO:0000256" key="2">
    <source>
        <dbReference type="ARBA" id="ARBA00022833"/>
    </source>
</evidence>
<evidence type="ECO:0000313" key="7">
    <source>
        <dbReference type="Proteomes" id="UP000746471"/>
    </source>
</evidence>
<feature type="domain" description="Aspartate carbamoyltransferase regulatory subunit C-terminal" evidence="5">
    <location>
        <begin position="96"/>
        <end position="138"/>
    </location>
</feature>
<dbReference type="InterPro" id="IPR036792">
    <property type="entry name" value="Asp_carbatrfase_reg_C_sf"/>
</dbReference>
<dbReference type="EMBL" id="JAHBCL010000033">
    <property type="protein sequence ID" value="MBS7528174.1"/>
    <property type="molecule type" value="Genomic_DNA"/>
</dbReference>
<evidence type="ECO:0000259" key="4">
    <source>
        <dbReference type="Pfam" id="PF01948"/>
    </source>
</evidence>
<dbReference type="SUPFAM" id="SSF57825">
    <property type="entry name" value="Aspartate carbamoyltransferase, Regulatory-chain, C-terminal domain"/>
    <property type="match status" value="1"/>
</dbReference>
<evidence type="ECO:0000256" key="3">
    <source>
        <dbReference type="ARBA" id="ARBA00022975"/>
    </source>
</evidence>
<proteinExistence type="predicted"/>
<keyword evidence="3" id="KW-0665">Pyrimidine biosynthesis</keyword>
<dbReference type="Gene3D" id="3.30.70.140">
    <property type="entry name" value="Aspartate carbamoyltransferase regulatory subunit, N-terminal domain"/>
    <property type="match status" value="1"/>
</dbReference>
<dbReference type="RefSeq" id="WP_213238035.1">
    <property type="nucleotide sequence ID" value="NZ_JAHBCL010000033.1"/>
</dbReference>
<dbReference type="InterPro" id="IPR036793">
    <property type="entry name" value="Asp_carbatrfase_reg_N_sf"/>
</dbReference>
<dbReference type="PANTHER" id="PTHR35805">
    <property type="entry name" value="ASPARTATE CARBAMOYLTRANSFERASE REGULATORY CHAIN"/>
    <property type="match status" value="1"/>
</dbReference>
<evidence type="ECO:0000259" key="5">
    <source>
        <dbReference type="Pfam" id="PF02748"/>
    </source>
</evidence>
<dbReference type="Gene3D" id="2.30.30.20">
    <property type="entry name" value="Aspartate carbamoyltransferase regulatory subunit, C-terminal domain"/>
    <property type="match status" value="1"/>
</dbReference>
<dbReference type="PANTHER" id="PTHR35805:SF1">
    <property type="entry name" value="ASPARTATE CARBAMOYLTRANSFERASE REGULATORY CHAIN"/>
    <property type="match status" value="1"/>
</dbReference>
<gene>
    <name evidence="6" type="ORF">KHM83_15915</name>
</gene>
<dbReference type="Pfam" id="PF01948">
    <property type="entry name" value="PyrI"/>
    <property type="match status" value="1"/>
</dbReference>
<dbReference type="InterPro" id="IPR002801">
    <property type="entry name" value="Asp_carbamoylTrfase_reg"/>
</dbReference>
<sequence>MLEVKGIENGIVIDHIQAGKGLKVFNRLFSATDNSVVLLMNVTSKQLGRKDIIKIENTFDVNMDILGIIDPNITVNIIKNNKLVEKLKAEIPKSLKGGLQCQNPRCITHTDDYAEPEFKLISANGKLEYECSYCEEITVYKL</sequence>
<dbReference type="SUPFAM" id="SSF54893">
    <property type="entry name" value="Aspartate carbamoyltransferase, Regulatory-chain, N-terminal domain"/>
    <property type="match status" value="1"/>
</dbReference>
<dbReference type="InterPro" id="IPR020545">
    <property type="entry name" value="Asp_carbamoyltransf_reg_N"/>
</dbReference>